<comment type="caution">
    <text evidence="3">The sequence shown here is derived from an EMBL/GenBank/DDBJ whole genome shotgun (WGS) entry which is preliminary data.</text>
</comment>
<feature type="compositionally biased region" description="Acidic residues" evidence="1">
    <location>
        <begin position="79"/>
        <end position="94"/>
    </location>
</feature>
<evidence type="ECO:0000313" key="4">
    <source>
        <dbReference type="Proteomes" id="UP001596312"/>
    </source>
</evidence>
<sequence length="245" mass="26586">MGRIGSPVVAVIRRLIGAVFSLLSLLVFVALLLGLLWSASLMGLVDTSEVDQPVVEDVVEPPEWFIDSPFVWEVPAQEEGGEPPEVDPDAEPAEGDPGTTSEGDVSSDEVEAEIHAQVNEIRAEHGLSELDHDDEIAGIARTHSQDMNERDYFSHTNPEGESPADRFGDLHPSECRAVGENLAYIQTGIGSGGSAEEIAERIVQGWMDSEGHRENILRDGWDSEGIGVYMDDGRVDATQKFCTTT</sequence>
<dbReference type="RefSeq" id="WP_340602737.1">
    <property type="nucleotide sequence ID" value="NZ_JBBMXV010000001.1"/>
</dbReference>
<evidence type="ECO:0000313" key="3">
    <source>
        <dbReference type="EMBL" id="MFC6904229.1"/>
    </source>
</evidence>
<gene>
    <name evidence="3" type="ORF">ACFQGH_03345</name>
</gene>
<dbReference type="PANTHER" id="PTHR31157">
    <property type="entry name" value="SCP DOMAIN-CONTAINING PROTEIN"/>
    <property type="match status" value="1"/>
</dbReference>
<organism evidence="3 4">
    <name type="scientific">Halalkalicoccus tibetensis</name>
    <dbReference type="NCBI Taxonomy" id="175632"/>
    <lineage>
        <taxon>Archaea</taxon>
        <taxon>Methanobacteriati</taxon>
        <taxon>Methanobacteriota</taxon>
        <taxon>Stenosarchaea group</taxon>
        <taxon>Halobacteria</taxon>
        <taxon>Halobacteriales</taxon>
        <taxon>Halococcaceae</taxon>
        <taxon>Halalkalicoccus</taxon>
    </lineage>
</organism>
<evidence type="ECO:0000256" key="1">
    <source>
        <dbReference type="SAM" id="MobiDB-lite"/>
    </source>
</evidence>
<feature type="region of interest" description="Disordered" evidence="1">
    <location>
        <begin position="77"/>
        <end position="107"/>
    </location>
</feature>
<name>A0ABD5V5P4_9EURY</name>
<dbReference type="SUPFAM" id="SSF55797">
    <property type="entry name" value="PR-1-like"/>
    <property type="match status" value="1"/>
</dbReference>
<dbReference type="EMBL" id="JBHSXQ010000001">
    <property type="protein sequence ID" value="MFC6904229.1"/>
    <property type="molecule type" value="Genomic_DNA"/>
</dbReference>
<dbReference type="Pfam" id="PF00188">
    <property type="entry name" value="CAP"/>
    <property type="match status" value="1"/>
</dbReference>
<reference evidence="3 4" key="1">
    <citation type="journal article" date="2019" name="Int. J. Syst. Evol. Microbiol.">
        <title>The Global Catalogue of Microorganisms (GCM) 10K type strain sequencing project: providing services to taxonomists for standard genome sequencing and annotation.</title>
        <authorList>
            <consortium name="The Broad Institute Genomics Platform"/>
            <consortium name="The Broad Institute Genome Sequencing Center for Infectious Disease"/>
            <person name="Wu L."/>
            <person name="Ma J."/>
        </authorList>
    </citation>
    <scope>NUCLEOTIDE SEQUENCE [LARGE SCALE GENOMIC DNA]</scope>
    <source>
        <strain evidence="3 4">CGMCC 1.3240</strain>
    </source>
</reference>
<accession>A0ABD5V5P4</accession>
<protein>
    <submittedName>
        <fullName evidence="3">CAP domain-containing protein</fullName>
    </submittedName>
</protein>
<dbReference type="InterPro" id="IPR035940">
    <property type="entry name" value="CAP_sf"/>
</dbReference>
<feature type="domain" description="SCP" evidence="2">
    <location>
        <begin position="117"/>
        <end position="238"/>
    </location>
</feature>
<dbReference type="Proteomes" id="UP001596312">
    <property type="component" value="Unassembled WGS sequence"/>
</dbReference>
<dbReference type="Gene3D" id="3.40.33.10">
    <property type="entry name" value="CAP"/>
    <property type="match status" value="1"/>
</dbReference>
<evidence type="ECO:0000259" key="2">
    <source>
        <dbReference type="Pfam" id="PF00188"/>
    </source>
</evidence>
<dbReference type="InterPro" id="IPR014044">
    <property type="entry name" value="CAP_dom"/>
</dbReference>
<dbReference type="PANTHER" id="PTHR31157:SF1">
    <property type="entry name" value="SCP DOMAIN-CONTAINING PROTEIN"/>
    <property type="match status" value="1"/>
</dbReference>
<dbReference type="CDD" id="cd05379">
    <property type="entry name" value="CAP_bacterial"/>
    <property type="match status" value="1"/>
</dbReference>
<dbReference type="AlphaFoldDB" id="A0ABD5V5P4"/>
<proteinExistence type="predicted"/>
<keyword evidence="4" id="KW-1185">Reference proteome</keyword>